<feature type="compositionally biased region" description="Basic and acidic residues" evidence="8">
    <location>
        <begin position="225"/>
        <end position="238"/>
    </location>
</feature>
<dbReference type="Gene3D" id="3.40.50.2300">
    <property type="match status" value="3"/>
</dbReference>
<dbReference type="InterPro" id="IPR001867">
    <property type="entry name" value="OmpR/PhoB-type_DNA-bd"/>
</dbReference>
<dbReference type="InterPro" id="IPR001789">
    <property type="entry name" value="Sig_transdc_resp-reg_receiver"/>
</dbReference>
<organism evidence="12 13">
    <name type="scientific">Fischerella muscicola CCMEE 5323</name>
    <dbReference type="NCBI Taxonomy" id="2019572"/>
    <lineage>
        <taxon>Bacteria</taxon>
        <taxon>Bacillati</taxon>
        <taxon>Cyanobacteriota</taxon>
        <taxon>Cyanophyceae</taxon>
        <taxon>Nostocales</taxon>
        <taxon>Hapalosiphonaceae</taxon>
        <taxon>Fischerella</taxon>
    </lineage>
</organism>
<dbReference type="Gene3D" id="1.10.10.10">
    <property type="entry name" value="Winged helix-like DNA-binding domain superfamily/Winged helix DNA-binding domain"/>
    <property type="match status" value="1"/>
</dbReference>
<evidence type="ECO:0000259" key="10">
    <source>
        <dbReference type="PROSITE" id="PS50887"/>
    </source>
</evidence>
<dbReference type="InterPro" id="IPR039420">
    <property type="entry name" value="WalR-like"/>
</dbReference>
<dbReference type="Pfam" id="PF01627">
    <property type="entry name" value="Hpt"/>
    <property type="match status" value="1"/>
</dbReference>
<dbReference type="GO" id="GO:0000156">
    <property type="term" value="F:phosphorelay response regulator activity"/>
    <property type="evidence" value="ECO:0007669"/>
    <property type="project" value="TreeGrafter"/>
</dbReference>
<evidence type="ECO:0000256" key="5">
    <source>
        <dbReference type="ARBA" id="ARBA00023163"/>
    </source>
</evidence>
<dbReference type="PANTHER" id="PTHR48111:SF15">
    <property type="entry name" value="OMPR SUBFAMILY"/>
    <property type="match status" value="1"/>
</dbReference>
<dbReference type="CDD" id="cd01949">
    <property type="entry name" value="GGDEF"/>
    <property type="match status" value="1"/>
</dbReference>
<evidence type="ECO:0000256" key="3">
    <source>
        <dbReference type="ARBA" id="ARBA00023015"/>
    </source>
</evidence>
<keyword evidence="5" id="KW-0804">Transcription</keyword>
<dbReference type="InterPro" id="IPR016032">
    <property type="entry name" value="Sig_transdc_resp-reg_C-effctor"/>
</dbReference>
<evidence type="ECO:0000259" key="9">
    <source>
        <dbReference type="PROSITE" id="PS50110"/>
    </source>
</evidence>
<evidence type="ECO:0000313" key="12">
    <source>
        <dbReference type="EMBL" id="PLZ84225.1"/>
    </source>
</evidence>
<dbReference type="SMART" id="SM00267">
    <property type="entry name" value="GGDEF"/>
    <property type="match status" value="1"/>
</dbReference>
<feature type="DNA-binding region" description="OmpR/PhoB-type" evidence="7">
    <location>
        <begin position="124"/>
        <end position="223"/>
    </location>
</feature>
<feature type="modified residue" description="4-aspartylphosphate" evidence="6">
    <location>
        <position position="425"/>
    </location>
</feature>
<dbReference type="Pfam" id="PF00990">
    <property type="entry name" value="GGDEF"/>
    <property type="match status" value="1"/>
</dbReference>
<dbReference type="SUPFAM" id="SSF55073">
    <property type="entry name" value="Nucleotide cyclase"/>
    <property type="match status" value="1"/>
</dbReference>
<evidence type="ECO:0000256" key="7">
    <source>
        <dbReference type="PROSITE-ProRule" id="PRU01091"/>
    </source>
</evidence>
<evidence type="ECO:0000256" key="1">
    <source>
        <dbReference type="ARBA" id="ARBA00022553"/>
    </source>
</evidence>
<feature type="domain" description="Response regulatory" evidence="9">
    <location>
        <begin position="501"/>
        <end position="617"/>
    </location>
</feature>
<proteinExistence type="predicted"/>
<gene>
    <name evidence="12" type="ORF">CEN44_25585</name>
</gene>
<dbReference type="PROSITE" id="PS50887">
    <property type="entry name" value="GGDEF"/>
    <property type="match status" value="1"/>
</dbReference>
<dbReference type="EMBL" id="NRQW01000609">
    <property type="protein sequence ID" value="PLZ84225.1"/>
    <property type="molecule type" value="Genomic_DNA"/>
</dbReference>
<dbReference type="GO" id="GO:0000976">
    <property type="term" value="F:transcription cis-regulatory region binding"/>
    <property type="evidence" value="ECO:0007669"/>
    <property type="project" value="TreeGrafter"/>
</dbReference>
<dbReference type="InterPro" id="IPR011006">
    <property type="entry name" value="CheY-like_superfamily"/>
</dbReference>
<dbReference type="PROSITE" id="PS50110">
    <property type="entry name" value="RESPONSE_REGULATORY"/>
    <property type="match status" value="3"/>
</dbReference>
<dbReference type="Pfam" id="PF00486">
    <property type="entry name" value="Trans_reg_C"/>
    <property type="match status" value="1"/>
</dbReference>
<evidence type="ECO:0000313" key="13">
    <source>
        <dbReference type="Proteomes" id="UP000235036"/>
    </source>
</evidence>
<dbReference type="CDD" id="cd00088">
    <property type="entry name" value="HPT"/>
    <property type="match status" value="1"/>
</dbReference>
<dbReference type="GO" id="GO:0006355">
    <property type="term" value="P:regulation of DNA-templated transcription"/>
    <property type="evidence" value="ECO:0007669"/>
    <property type="project" value="InterPro"/>
</dbReference>
<feature type="modified residue" description="4-aspartylphosphate" evidence="6">
    <location>
        <position position="51"/>
    </location>
</feature>
<keyword evidence="3" id="KW-0805">Transcription regulation</keyword>
<feature type="region of interest" description="Disordered" evidence="8">
    <location>
        <begin position="222"/>
        <end position="254"/>
    </location>
</feature>
<feature type="domain" description="GGDEF" evidence="10">
    <location>
        <begin position="657"/>
        <end position="791"/>
    </location>
</feature>
<protein>
    <submittedName>
        <fullName evidence="12">Transcriptional regulator</fullName>
    </submittedName>
</protein>
<dbReference type="CDD" id="cd00156">
    <property type="entry name" value="REC"/>
    <property type="match status" value="2"/>
</dbReference>
<dbReference type="InterPro" id="IPR000160">
    <property type="entry name" value="GGDEF_dom"/>
</dbReference>
<dbReference type="SUPFAM" id="SSF46894">
    <property type="entry name" value="C-terminal effector domain of the bipartite response regulators"/>
    <property type="match status" value="1"/>
</dbReference>
<dbReference type="GO" id="GO:0005829">
    <property type="term" value="C:cytosol"/>
    <property type="evidence" value="ECO:0007669"/>
    <property type="project" value="TreeGrafter"/>
</dbReference>
<dbReference type="NCBIfam" id="TIGR00254">
    <property type="entry name" value="GGDEF"/>
    <property type="match status" value="1"/>
</dbReference>
<keyword evidence="2" id="KW-0902">Two-component regulatory system</keyword>
<reference evidence="12 13" key="1">
    <citation type="submission" date="2017-08" db="EMBL/GenBank/DDBJ databases">
        <title>Genomes of Fischerella (Mastigocladus) sp. strains.</title>
        <authorList>
            <person name="Miller S.R."/>
        </authorList>
    </citation>
    <scope>NUCLEOTIDE SEQUENCE [LARGE SCALE GENOMIC DNA]</scope>
    <source>
        <strain evidence="12 13">CCMEE 5323</strain>
    </source>
</reference>
<dbReference type="SUPFAM" id="SSF52172">
    <property type="entry name" value="CheY-like"/>
    <property type="match status" value="3"/>
</dbReference>
<feature type="modified residue" description="4-aspartylphosphate" evidence="6">
    <location>
        <position position="550"/>
    </location>
</feature>
<dbReference type="PROSITE" id="PS51755">
    <property type="entry name" value="OMPR_PHOB"/>
    <property type="match status" value="1"/>
</dbReference>
<dbReference type="PANTHER" id="PTHR48111">
    <property type="entry name" value="REGULATOR OF RPOS"/>
    <property type="match status" value="1"/>
</dbReference>
<dbReference type="SMART" id="SM00862">
    <property type="entry name" value="Trans_reg_C"/>
    <property type="match status" value="1"/>
</dbReference>
<dbReference type="InterPro" id="IPR008207">
    <property type="entry name" value="Sig_transdc_His_kin_Hpt_dom"/>
</dbReference>
<dbReference type="CDD" id="cd00383">
    <property type="entry name" value="trans_reg_C"/>
    <property type="match status" value="1"/>
</dbReference>
<dbReference type="RefSeq" id="WP_016868670.1">
    <property type="nucleotide sequence ID" value="NZ_CAWNVR010000005.1"/>
</dbReference>
<evidence type="ECO:0000256" key="6">
    <source>
        <dbReference type="PROSITE-ProRule" id="PRU00169"/>
    </source>
</evidence>
<evidence type="ECO:0000259" key="11">
    <source>
        <dbReference type="PROSITE" id="PS51755"/>
    </source>
</evidence>
<dbReference type="GO" id="GO:0032993">
    <property type="term" value="C:protein-DNA complex"/>
    <property type="evidence" value="ECO:0007669"/>
    <property type="project" value="TreeGrafter"/>
</dbReference>
<dbReference type="Gene3D" id="3.30.70.270">
    <property type="match status" value="1"/>
</dbReference>
<evidence type="ECO:0000256" key="2">
    <source>
        <dbReference type="ARBA" id="ARBA00023012"/>
    </source>
</evidence>
<dbReference type="FunFam" id="3.40.50.2300:FF:000002">
    <property type="entry name" value="DNA-binding response regulator PhoP"/>
    <property type="match status" value="1"/>
</dbReference>
<dbReference type="InterPro" id="IPR029787">
    <property type="entry name" value="Nucleotide_cyclase"/>
</dbReference>
<keyword evidence="1 6" id="KW-0597">Phosphoprotein</keyword>
<dbReference type="SUPFAM" id="SSF47226">
    <property type="entry name" value="Histidine-containing phosphotransfer domain, HPT domain"/>
    <property type="match status" value="1"/>
</dbReference>
<accession>A0A2N6JW47</accession>
<name>A0A2N6JW47_FISMU</name>
<keyword evidence="13" id="KW-1185">Reference proteome</keyword>
<feature type="domain" description="Response regulatory" evidence="9">
    <location>
        <begin position="376"/>
        <end position="492"/>
    </location>
</feature>
<evidence type="ECO:0000256" key="4">
    <source>
        <dbReference type="ARBA" id="ARBA00023125"/>
    </source>
</evidence>
<dbReference type="SMART" id="SM00448">
    <property type="entry name" value="REC"/>
    <property type="match status" value="3"/>
</dbReference>
<dbReference type="InterPro" id="IPR036641">
    <property type="entry name" value="HPT_dom_sf"/>
</dbReference>
<keyword evidence="4 7" id="KW-0238">DNA-binding</keyword>
<dbReference type="Pfam" id="PF00072">
    <property type="entry name" value="Response_reg"/>
    <property type="match status" value="3"/>
</dbReference>
<dbReference type="InterPro" id="IPR036388">
    <property type="entry name" value="WH-like_DNA-bd_sf"/>
</dbReference>
<dbReference type="Proteomes" id="UP000235036">
    <property type="component" value="Unassembled WGS sequence"/>
</dbReference>
<sequence length="805" mass="90165">MRILLVEDDEIIAESLTKSLTNQHYAVDVAKDGQEGWDLAELFTYDLILLDVLLPKLDGISFCRRLRASGNHTPILLLTAQDTSTNKVIGLDAGADDYVAKPFDFQELLARIRALLRRGGSALPPHLEWKNLWLDPSTCEVTCDGKLLHLTPKEYGLLELFLRNNHRIFSCSALIDHLWSFEEPPTDDTVRSHMKGLRQKLKAAGVADDPIETVYGMGYRLKPAQKGEGKGETHRRTQENVTAPPLPTSSPRKNQVVTGVNKVWEEVVQKLEERVTTIEQASAILLLGKLTEEIRSKAKLEAHKLVGSLGMFGSDEGSHLAQEIESLLEMGTKLEPTIKQNLSQLVVALRQELQLLNSKYQPTLLSVNQLANELPLLLIVTQDRELAEALLREANSWEMRSLIASDAIAARELMNENSPDVVLLDLCASGSRENALALLAELSGRTPPTPVIVFTSQDSLLDRVKVARLARSSILQKPVSPSQVLETVNQILQQSRSAEARVMIVDDDSQTLTALHTLLTPWGLKVYTLENPLRFLEAMAVVKPDLLILDVEMPGVSGIELCQVARNDPQWSGLPILFLSAHTDTTTRQQVFAAGADDYISKPIVEPELITRIFNRLERVRWLRNLSEIDALTFVANRRKSTQDLHQYLQWSDRHHQPFCFAIVDLDYLKQINYRYGHALGDRILSRLGELLRQTFHNQDVVGRWGGTEFVVGMAGMAKTDGVRRLWEVLKSLRQIEFTAANGEKFYTTFSAAVVEYPQDGDNLQALYQTADTVLDQAKAMGRNRVLSHERQEAGGRNRVNGKNS</sequence>
<dbReference type="InterPro" id="IPR043128">
    <property type="entry name" value="Rev_trsase/Diguanyl_cyclase"/>
</dbReference>
<feature type="domain" description="OmpR/PhoB-type" evidence="11">
    <location>
        <begin position="124"/>
        <end position="223"/>
    </location>
</feature>
<feature type="domain" description="Response regulatory" evidence="9">
    <location>
        <begin position="2"/>
        <end position="116"/>
    </location>
</feature>
<dbReference type="AlphaFoldDB" id="A0A2N6JW47"/>
<dbReference type="Gene3D" id="1.20.120.160">
    <property type="entry name" value="HPT domain"/>
    <property type="match status" value="1"/>
</dbReference>
<evidence type="ECO:0000256" key="8">
    <source>
        <dbReference type="SAM" id="MobiDB-lite"/>
    </source>
</evidence>
<comment type="caution">
    <text evidence="12">The sequence shown here is derived from an EMBL/GenBank/DDBJ whole genome shotgun (WGS) entry which is preliminary data.</text>
</comment>